<comment type="caution">
    <text evidence="1">The sequence shown here is derived from an EMBL/GenBank/DDBJ whole genome shotgun (WGS) entry which is preliminary data.</text>
</comment>
<evidence type="ECO:0000313" key="2">
    <source>
        <dbReference type="Proteomes" id="UP001285521"/>
    </source>
</evidence>
<protein>
    <submittedName>
        <fullName evidence="1">HEAT repeat domain-containing protein</fullName>
    </submittedName>
</protein>
<dbReference type="PANTHER" id="PTHR12697:SF38">
    <property type="entry name" value="PBS LYASE HEAT DOMAIN PROTEIN REPEAT-CONTAINING PROTEIN"/>
    <property type="match status" value="1"/>
</dbReference>
<dbReference type="SMART" id="SM00567">
    <property type="entry name" value="EZ_HEAT"/>
    <property type="match status" value="5"/>
</dbReference>
<accession>A0ABU4SSK9</accession>
<dbReference type="Proteomes" id="UP001285521">
    <property type="component" value="Unassembled WGS sequence"/>
</dbReference>
<dbReference type="SUPFAM" id="SSF109604">
    <property type="entry name" value="HD-domain/PDEase-like"/>
    <property type="match status" value="1"/>
</dbReference>
<dbReference type="InterPro" id="IPR011989">
    <property type="entry name" value="ARM-like"/>
</dbReference>
<dbReference type="InterPro" id="IPR004155">
    <property type="entry name" value="PBS_lyase_HEAT"/>
</dbReference>
<dbReference type="SUPFAM" id="SSF48371">
    <property type="entry name" value="ARM repeat"/>
    <property type="match status" value="1"/>
</dbReference>
<dbReference type="Pfam" id="PF13646">
    <property type="entry name" value="HEAT_2"/>
    <property type="match status" value="2"/>
</dbReference>
<dbReference type="PANTHER" id="PTHR12697">
    <property type="entry name" value="PBS LYASE HEAT-LIKE PROTEIN"/>
    <property type="match status" value="1"/>
</dbReference>
<organism evidence="1 2">
    <name type="scientific">Lentzea miocenica</name>
    <dbReference type="NCBI Taxonomy" id="3095431"/>
    <lineage>
        <taxon>Bacteria</taxon>
        <taxon>Bacillati</taxon>
        <taxon>Actinomycetota</taxon>
        <taxon>Actinomycetes</taxon>
        <taxon>Pseudonocardiales</taxon>
        <taxon>Pseudonocardiaceae</taxon>
        <taxon>Lentzea</taxon>
    </lineage>
</organism>
<proteinExistence type="predicted"/>
<evidence type="ECO:0000313" key="1">
    <source>
        <dbReference type="EMBL" id="MDX8028882.1"/>
    </source>
</evidence>
<dbReference type="Gene3D" id="1.25.10.10">
    <property type="entry name" value="Leucine-rich Repeat Variant"/>
    <property type="match status" value="2"/>
</dbReference>
<dbReference type="InterPro" id="IPR016024">
    <property type="entry name" value="ARM-type_fold"/>
</dbReference>
<reference evidence="1 2" key="1">
    <citation type="submission" date="2023-11" db="EMBL/GenBank/DDBJ databases">
        <title>Lentzea sokolovensis, sp. nov., Lentzea kristufkii, sp. nov., and Lentzea miocenensis, sp. nov., rare actinobacteria from Sokolov Coal Basin, Miocene lacustrine sediment, Czech Republic.</title>
        <authorList>
            <person name="Lara A."/>
            <person name="Kotroba L."/>
            <person name="Nouioui I."/>
            <person name="Neumann-Schaal M."/>
            <person name="Mast Y."/>
            <person name="Chronakova A."/>
        </authorList>
    </citation>
    <scope>NUCLEOTIDE SEQUENCE [LARGE SCALE GENOMIC DNA]</scope>
    <source>
        <strain evidence="1 2">BCCO 10_0856</strain>
    </source>
</reference>
<dbReference type="EMBL" id="JAXAVW010000001">
    <property type="protein sequence ID" value="MDX8028882.1"/>
    <property type="molecule type" value="Genomic_DNA"/>
</dbReference>
<keyword evidence="2" id="KW-1185">Reference proteome</keyword>
<name>A0ABU4SSK9_9PSEU</name>
<reference evidence="1 2" key="2">
    <citation type="submission" date="2023-11" db="EMBL/GenBank/DDBJ databases">
        <authorList>
            <person name="Lara A.C."/>
            <person name="Chronakova A."/>
        </authorList>
    </citation>
    <scope>NUCLEOTIDE SEQUENCE [LARGE SCALE GENOMIC DNA]</scope>
    <source>
        <strain evidence="1 2">BCCO 10_0856</strain>
    </source>
</reference>
<sequence length="541" mass="59792">MGIARARRIARRAHQGQLRYDHELLLDQLERVADAVAEQGGDWVAVQAAWLHAVPASVEDLVLQGVPSRVVQVVKALRSYGWSAPAQVRHRAALVREAMNADRTVVSPSPAEPADLRTLPELLAEYGETRDYRIQWAINRLLGEPNDLNPSVMAELAERWWDSADDWEAGVAVRFAHRAGLLDRERLLRTVADGVPAAAETAIGLLEGEGDGREIEVLRTALLRPELEWLGVRTAVRVRLTAIGTPEAVAALRESEFDLVDMPWRHDRDWLHRNGTRLIPRLVELLPDPYWWHDAPVALASLRATEAVGPMCETVRVAEHPIPMIQALGGIGSAEAGPTLVWLLGHESAEVRAEALQALSRTGGADVVEVAMAACDDPDVQVRDRAARVLARHADGRAVTTLIRLCDTARAAEAADALTRIGDPRALPTLWSLFSHHHDRAVRHAAGRGLVRIEGEQRWSYVNDPRVERAYMWLLGHKPDWHRGALVIGTKHSDAMVRTRAVEAFGRLRDPAGAEHVRPLIADPDRRVRAAARAVTRLLGD</sequence>
<gene>
    <name evidence="1" type="ORF">SK803_01610</name>
</gene>
<dbReference type="Gene3D" id="1.10.3210.10">
    <property type="entry name" value="Hypothetical protein af1432"/>
    <property type="match status" value="1"/>
</dbReference>
<dbReference type="RefSeq" id="WP_319963884.1">
    <property type="nucleotide sequence ID" value="NZ_JAXAVW010000001.1"/>
</dbReference>